<evidence type="ECO:0000313" key="4">
    <source>
        <dbReference type="Proteomes" id="UP000813444"/>
    </source>
</evidence>
<comment type="caution">
    <text evidence="3">The sequence shown here is derived from an EMBL/GenBank/DDBJ whole genome shotgun (WGS) entry which is preliminary data.</text>
</comment>
<accession>A0A8K0WU52</accession>
<feature type="compositionally biased region" description="Basic and acidic residues" evidence="1">
    <location>
        <begin position="683"/>
        <end position="694"/>
    </location>
</feature>
<feature type="transmembrane region" description="Helical" evidence="2">
    <location>
        <begin position="37"/>
        <end position="65"/>
    </location>
</feature>
<dbReference type="AlphaFoldDB" id="A0A8K0WU52"/>
<evidence type="ECO:0000256" key="1">
    <source>
        <dbReference type="SAM" id="MobiDB-lite"/>
    </source>
</evidence>
<keyword evidence="2" id="KW-0812">Transmembrane</keyword>
<reference evidence="3" key="1">
    <citation type="journal article" date="2021" name="Nat. Commun.">
        <title>Genetic determinants of endophytism in the Arabidopsis root mycobiome.</title>
        <authorList>
            <person name="Mesny F."/>
            <person name="Miyauchi S."/>
            <person name="Thiergart T."/>
            <person name="Pickel B."/>
            <person name="Atanasova L."/>
            <person name="Karlsson M."/>
            <person name="Huettel B."/>
            <person name="Barry K.W."/>
            <person name="Haridas S."/>
            <person name="Chen C."/>
            <person name="Bauer D."/>
            <person name="Andreopoulos W."/>
            <person name="Pangilinan J."/>
            <person name="LaButti K."/>
            <person name="Riley R."/>
            <person name="Lipzen A."/>
            <person name="Clum A."/>
            <person name="Drula E."/>
            <person name="Henrissat B."/>
            <person name="Kohler A."/>
            <person name="Grigoriev I.V."/>
            <person name="Martin F.M."/>
            <person name="Hacquard S."/>
        </authorList>
    </citation>
    <scope>NUCLEOTIDE SEQUENCE</scope>
    <source>
        <strain evidence="3">MPI-CAGE-CH-0235</strain>
    </source>
</reference>
<proteinExistence type="predicted"/>
<feature type="region of interest" description="Disordered" evidence="1">
    <location>
        <begin position="652"/>
        <end position="694"/>
    </location>
</feature>
<feature type="compositionally biased region" description="Polar residues" evidence="1">
    <location>
        <begin position="668"/>
        <end position="682"/>
    </location>
</feature>
<dbReference type="Proteomes" id="UP000813444">
    <property type="component" value="Unassembled WGS sequence"/>
</dbReference>
<dbReference type="EMBL" id="JAGPNK010000003">
    <property type="protein sequence ID" value="KAH7324916.1"/>
    <property type="molecule type" value="Genomic_DNA"/>
</dbReference>
<feature type="transmembrane region" description="Helical" evidence="2">
    <location>
        <begin position="550"/>
        <end position="575"/>
    </location>
</feature>
<name>A0A8K0WU52_9HYPO</name>
<protein>
    <submittedName>
        <fullName evidence="3">Uncharacterized protein</fullName>
    </submittedName>
</protein>
<evidence type="ECO:0000256" key="2">
    <source>
        <dbReference type="SAM" id="Phobius"/>
    </source>
</evidence>
<feature type="transmembrane region" description="Helical" evidence="2">
    <location>
        <begin position="114"/>
        <end position="134"/>
    </location>
</feature>
<gene>
    <name evidence="3" type="ORF">B0I35DRAFT_509577</name>
</gene>
<sequence>MDDNATEYPVYTGVWTNWSHGRILGATLTLDRSDGALLIAFVAFFIALVGTQAWRVVCFIMFHYYSSNSEEDGLYKQRQAILRNSTSPIGGFWILLQVMHAWSASRAAKPFRRLMPLLLLTLLIAAALTVASGFSSQIAQGNEVLVRSPNCGYLNKRTFGGNGAALEEYMAPYIARRIEQAADYAQRCYESSSSECNTFVRRALPVTATPNATCPFDDELCISQDSNLILDSGLMDSLEDLGLNTGPNNSNRFQLQYRLHCAPLATDKWKSTYRFEGLNYTRYQYGQGLDPGCNCTLAIDTDRLSLADRLAEIPFSTVSPGYELSTTYAVFSKGSVMEEFSSFQPVPGLSRHAGDLTLIFLSAQSMQYTAKSQDNWYRATTPGKRHITVAGPESYGETSEIFKPDEPAWPMGCVEQAQVCAGGACTGLGPWQDVIAAIKDLNISSNFYGDSYYLVFVEFLTNVLDGLRGKSLSSRFSAWNNLQSPPAANTWHLDVTHWFATILANLQIQLAEVPSGPNIHDPALEEWITRPDASERDGFCNSQKIHSTEYLSFSVLGIVIILLCGVLICAISVLIEPATTFFNRRLRPKASRYAELEWRANHVLHLQRLGHEDEAEWVQGPWRIPITKSAAKLSGLDDEDVEALPRLFRPSRDPGLGTVYETHDMSRKQTTSDGARSNLDTSQAHDDPELEQKRNSLVIVREIKHENSM</sequence>
<keyword evidence="2" id="KW-1133">Transmembrane helix</keyword>
<keyword evidence="4" id="KW-1185">Reference proteome</keyword>
<organism evidence="3 4">
    <name type="scientific">Stachybotrys elegans</name>
    <dbReference type="NCBI Taxonomy" id="80388"/>
    <lineage>
        <taxon>Eukaryota</taxon>
        <taxon>Fungi</taxon>
        <taxon>Dikarya</taxon>
        <taxon>Ascomycota</taxon>
        <taxon>Pezizomycotina</taxon>
        <taxon>Sordariomycetes</taxon>
        <taxon>Hypocreomycetidae</taxon>
        <taxon>Hypocreales</taxon>
        <taxon>Stachybotryaceae</taxon>
        <taxon>Stachybotrys</taxon>
    </lineage>
</organism>
<feature type="transmembrane region" description="Helical" evidence="2">
    <location>
        <begin position="85"/>
        <end position="102"/>
    </location>
</feature>
<dbReference type="OrthoDB" id="3540210at2759"/>
<evidence type="ECO:0000313" key="3">
    <source>
        <dbReference type="EMBL" id="KAH7324916.1"/>
    </source>
</evidence>
<keyword evidence="2" id="KW-0472">Membrane</keyword>